<dbReference type="AlphaFoldDB" id="A0A286GKG0"/>
<evidence type="ECO:0000256" key="3">
    <source>
        <dbReference type="ARBA" id="ARBA00023002"/>
    </source>
</evidence>
<evidence type="ECO:0000313" key="8">
    <source>
        <dbReference type="EMBL" id="SOD96021.1"/>
    </source>
</evidence>
<keyword evidence="1 6" id="KW-0575">Peroxidase</keyword>
<evidence type="ECO:0000256" key="2">
    <source>
        <dbReference type="ARBA" id="ARBA00022862"/>
    </source>
</evidence>
<dbReference type="CDD" id="cd03013">
    <property type="entry name" value="PRX5_like"/>
    <property type="match status" value="1"/>
</dbReference>
<dbReference type="GO" id="GO:0008379">
    <property type="term" value="F:thioredoxin peroxidase activity"/>
    <property type="evidence" value="ECO:0007669"/>
    <property type="project" value="InterPro"/>
</dbReference>
<dbReference type="OrthoDB" id="9800621at2"/>
<dbReference type="FunFam" id="3.40.30.10:FF:000020">
    <property type="entry name" value="Peroxiredoxin"/>
    <property type="match status" value="1"/>
</dbReference>
<dbReference type="Pfam" id="PF08534">
    <property type="entry name" value="Redoxin"/>
    <property type="match status" value="1"/>
</dbReference>
<evidence type="ECO:0000256" key="4">
    <source>
        <dbReference type="ARBA" id="ARBA00023284"/>
    </source>
</evidence>
<dbReference type="PANTHER" id="PTHR10430:SF16">
    <property type="entry name" value="PEROXIREDOXIN-5, MITOCHONDRIAL"/>
    <property type="match status" value="1"/>
</dbReference>
<dbReference type="InterPro" id="IPR036249">
    <property type="entry name" value="Thioredoxin-like_sf"/>
</dbReference>
<dbReference type="PANTHER" id="PTHR10430">
    <property type="entry name" value="PEROXIREDOXIN"/>
    <property type="match status" value="1"/>
</dbReference>
<dbReference type="GO" id="GO:0045454">
    <property type="term" value="P:cell redox homeostasis"/>
    <property type="evidence" value="ECO:0007669"/>
    <property type="project" value="TreeGrafter"/>
</dbReference>
<evidence type="ECO:0000256" key="1">
    <source>
        <dbReference type="ARBA" id="ARBA00022559"/>
    </source>
</evidence>
<accession>A0A286GKG0</accession>
<sequence>MTISVGDRIPAMALKAASNDGPKDVDTGDIFGGRTVVLFSVPGAFTPTCSAKHLPGFIEKYDQLKAKGVDEVVCLAVNDAFVMTAWGRMNECLDKVTMLADGNAQFTKALGLELDASKNHMGTRGQRFALIARDGVVEHLFVEEAGQFNVSSADNVLAHL</sequence>
<dbReference type="InterPro" id="IPR013766">
    <property type="entry name" value="Thioredoxin_domain"/>
</dbReference>
<evidence type="ECO:0000256" key="5">
    <source>
        <dbReference type="PIRSR" id="PIRSR637944-1"/>
    </source>
</evidence>
<dbReference type="SUPFAM" id="SSF52833">
    <property type="entry name" value="Thioredoxin-like"/>
    <property type="match status" value="1"/>
</dbReference>
<dbReference type="EC" id="1.11.1.27" evidence="6"/>
<dbReference type="RefSeq" id="WP_097279492.1">
    <property type="nucleotide sequence ID" value="NZ_OCNJ01000005.1"/>
</dbReference>
<dbReference type="GO" id="GO:0005737">
    <property type="term" value="C:cytoplasm"/>
    <property type="evidence" value="ECO:0007669"/>
    <property type="project" value="TreeGrafter"/>
</dbReference>
<reference evidence="8 9" key="1">
    <citation type="submission" date="2017-09" db="EMBL/GenBank/DDBJ databases">
        <authorList>
            <person name="Ehlers B."/>
            <person name="Leendertz F.H."/>
        </authorList>
    </citation>
    <scope>NUCLEOTIDE SEQUENCE [LARGE SCALE GENOMIC DNA]</scope>
    <source>
        <strain evidence="8 9">USBA 140</strain>
    </source>
</reference>
<comment type="function">
    <text evidence="6">Thiol-specific peroxidase that catalyzes the reduction of hydrogen peroxide and organic hydroperoxides to water and alcohols, respectively. Plays a role in cell protection against oxidative stress by detoxifying peroxides.</text>
</comment>
<name>A0A286GKG0_9PROT</name>
<gene>
    <name evidence="8" type="ORF">SAMN05421508_105113</name>
</gene>
<dbReference type="InterPro" id="IPR037944">
    <property type="entry name" value="PRX5-like"/>
</dbReference>
<feature type="active site" description="Cysteine sulfenic acid (-SOH) intermediate" evidence="5">
    <location>
        <position position="49"/>
    </location>
</feature>
<dbReference type="Gene3D" id="3.40.30.10">
    <property type="entry name" value="Glutaredoxin"/>
    <property type="match status" value="1"/>
</dbReference>
<dbReference type="Proteomes" id="UP000219621">
    <property type="component" value="Unassembled WGS sequence"/>
</dbReference>
<evidence type="ECO:0000313" key="9">
    <source>
        <dbReference type="Proteomes" id="UP000219621"/>
    </source>
</evidence>
<dbReference type="PROSITE" id="PS51352">
    <property type="entry name" value="THIOREDOXIN_2"/>
    <property type="match status" value="1"/>
</dbReference>
<keyword evidence="2 6" id="KW-0049">Antioxidant</keyword>
<evidence type="ECO:0000256" key="6">
    <source>
        <dbReference type="RuleBase" id="RU366011"/>
    </source>
</evidence>
<feature type="domain" description="Thioredoxin" evidence="7">
    <location>
        <begin position="3"/>
        <end position="160"/>
    </location>
</feature>
<keyword evidence="4 6" id="KW-0676">Redox-active center</keyword>
<proteinExistence type="inferred from homology"/>
<comment type="catalytic activity">
    <reaction evidence="6">
        <text>a hydroperoxide + 2 glutathione = an alcohol + glutathione disulfide + H2O</text>
        <dbReference type="Rhea" id="RHEA:62632"/>
        <dbReference type="ChEBI" id="CHEBI:15377"/>
        <dbReference type="ChEBI" id="CHEBI:30879"/>
        <dbReference type="ChEBI" id="CHEBI:35924"/>
        <dbReference type="ChEBI" id="CHEBI:57925"/>
        <dbReference type="ChEBI" id="CHEBI:58297"/>
        <dbReference type="EC" id="1.11.1.27"/>
    </reaction>
</comment>
<dbReference type="EMBL" id="OCNJ01000005">
    <property type="protein sequence ID" value="SOD96021.1"/>
    <property type="molecule type" value="Genomic_DNA"/>
</dbReference>
<evidence type="ECO:0000259" key="7">
    <source>
        <dbReference type="PROSITE" id="PS51352"/>
    </source>
</evidence>
<dbReference type="GO" id="GO:0042744">
    <property type="term" value="P:hydrogen peroxide catabolic process"/>
    <property type="evidence" value="ECO:0007669"/>
    <property type="project" value="TreeGrafter"/>
</dbReference>
<dbReference type="GO" id="GO:0034599">
    <property type="term" value="P:cellular response to oxidative stress"/>
    <property type="evidence" value="ECO:0007669"/>
    <property type="project" value="InterPro"/>
</dbReference>
<keyword evidence="9" id="KW-1185">Reference proteome</keyword>
<organism evidence="8 9">
    <name type="scientific">Caenispirillum bisanense</name>
    <dbReference type="NCBI Taxonomy" id="414052"/>
    <lineage>
        <taxon>Bacteria</taxon>
        <taxon>Pseudomonadati</taxon>
        <taxon>Pseudomonadota</taxon>
        <taxon>Alphaproteobacteria</taxon>
        <taxon>Rhodospirillales</taxon>
        <taxon>Novispirillaceae</taxon>
        <taxon>Caenispirillum</taxon>
    </lineage>
</organism>
<comment type="similarity">
    <text evidence="6">Belongs to the peroxiredoxin family. Prx5 subfamily.</text>
</comment>
<keyword evidence="3 6" id="KW-0560">Oxidoreductase</keyword>
<protein>
    <recommendedName>
        <fullName evidence="6">Glutathione-dependent peroxiredoxin</fullName>
        <ecNumber evidence="6">1.11.1.27</ecNumber>
    </recommendedName>
</protein>
<dbReference type="InterPro" id="IPR013740">
    <property type="entry name" value="Redoxin"/>
</dbReference>